<evidence type="ECO:0008006" key="2">
    <source>
        <dbReference type="Google" id="ProtNLM"/>
    </source>
</evidence>
<dbReference type="AlphaFoldDB" id="A0AAU7BV01"/>
<gene>
    <name evidence="1" type="ORF">ABGB03_02515</name>
</gene>
<accession>A0AAU7BV01</accession>
<dbReference type="RefSeq" id="WP_347924567.1">
    <property type="nucleotide sequence ID" value="NZ_CP157199.1"/>
</dbReference>
<name>A0AAU7BV01_9FLAO</name>
<protein>
    <recommendedName>
        <fullName evidence="2">Carboxypeptidase-like regulatory domain-containing protein</fullName>
    </recommendedName>
</protein>
<proteinExistence type="predicted"/>
<sequence>MVKTKVSFLVVLFGLISFSIYSQTVEIEGVVAGGSDVENIHVINKSANKFATTNKLGAFTIEVRLSDTLVFSSVQYNLKAVFISPEIITKKRVMVFLEDKVNELGEVLVGKILTGSLDSDIKNSDAERPLNFYDLGIPGYTGKPKTQSERRLHEADAGKYVTIGLGVGLNLNKILNGITGRTKKLKERVRKEYSDVLLEKIKANLSKDFFVTYPLDESLRADFFYFCSDDENFEKRCKDKSDIEVFEFLAEKIVSYKANLKTKDE</sequence>
<dbReference type="EMBL" id="CP157199">
    <property type="protein sequence ID" value="XBG61784.1"/>
    <property type="molecule type" value="Genomic_DNA"/>
</dbReference>
<reference evidence="1" key="1">
    <citation type="submission" date="2024-05" db="EMBL/GenBank/DDBJ databases">
        <title>Pontimicrobium maritimus sp. nov., isolated form sea water.</title>
        <authorList>
            <person name="Muhammad N."/>
            <person name="Vuong T.Q."/>
            <person name="Han H.L."/>
            <person name="Kim S.-G."/>
        </authorList>
    </citation>
    <scope>NUCLEOTIDE SEQUENCE</scope>
    <source>
        <strain evidence="1">SW4</strain>
    </source>
</reference>
<evidence type="ECO:0000313" key="1">
    <source>
        <dbReference type="EMBL" id="XBG61784.1"/>
    </source>
</evidence>
<organism evidence="1">
    <name type="scientific">Pontimicrobium sp. SW4</name>
    <dbReference type="NCBI Taxonomy" id="3153519"/>
    <lineage>
        <taxon>Bacteria</taxon>
        <taxon>Pseudomonadati</taxon>
        <taxon>Bacteroidota</taxon>
        <taxon>Flavobacteriia</taxon>
        <taxon>Flavobacteriales</taxon>
        <taxon>Flavobacteriaceae</taxon>
        <taxon>Pontimicrobium</taxon>
    </lineage>
</organism>